<evidence type="ECO:0000313" key="3">
    <source>
        <dbReference type="Proteomes" id="UP000248168"/>
    </source>
</evidence>
<keyword evidence="3" id="KW-1185">Reference proteome</keyword>
<reference evidence="3" key="1">
    <citation type="submission" date="2018-04" db="EMBL/GenBank/DDBJ databases">
        <authorList>
            <person name="Lucker S."/>
            <person name="Sakoula D."/>
        </authorList>
    </citation>
    <scope>NUCLEOTIDE SEQUENCE [LARGE SCALE GENOMIC DNA]</scope>
</reference>
<sequence>MFRVMLILGVLVLVPAAIVFWRLRDRAGVAPPPPTVPQKVIGTSTLNHGDPRQEKR</sequence>
<name>A0A330LGJ5_9BACT</name>
<feature type="region of interest" description="Disordered" evidence="1">
    <location>
        <begin position="28"/>
        <end position="56"/>
    </location>
</feature>
<dbReference type="RefSeq" id="WP_181416898.1">
    <property type="nucleotide sequence ID" value="NZ_OUNR01000019.1"/>
</dbReference>
<evidence type="ECO:0000313" key="2">
    <source>
        <dbReference type="EMBL" id="SPP66241.1"/>
    </source>
</evidence>
<evidence type="ECO:0000256" key="1">
    <source>
        <dbReference type="SAM" id="MobiDB-lite"/>
    </source>
</evidence>
<protein>
    <submittedName>
        <fullName evidence="2">Uncharacterized protein</fullName>
    </submittedName>
</protein>
<dbReference type="AlphaFoldDB" id="A0A330LGJ5"/>
<accession>A0A330LGJ5</accession>
<dbReference type="Proteomes" id="UP000248168">
    <property type="component" value="Unassembled WGS sequence"/>
</dbReference>
<dbReference type="EMBL" id="OUNR01000019">
    <property type="protein sequence ID" value="SPP66241.1"/>
    <property type="molecule type" value="Genomic_DNA"/>
</dbReference>
<gene>
    <name evidence="2" type="ORF">NITLEN_60044</name>
</gene>
<dbReference type="InParanoid" id="A0A330LGJ5"/>
<organism evidence="2 3">
    <name type="scientific">Nitrospira lenta</name>
    <dbReference type="NCBI Taxonomy" id="1436998"/>
    <lineage>
        <taxon>Bacteria</taxon>
        <taxon>Pseudomonadati</taxon>
        <taxon>Nitrospirota</taxon>
        <taxon>Nitrospiria</taxon>
        <taxon>Nitrospirales</taxon>
        <taxon>Nitrospiraceae</taxon>
        <taxon>Nitrospira</taxon>
    </lineage>
</organism>
<proteinExistence type="predicted"/>